<sequence length="394" mass="44489">VKPLLCLFISLLATFPITGYSVNSESYERDLLGALERLLAHDQGNAAAQLETLTQSYPNSRSGYLLYADLLAARGGLTPAISQAMGHLERDVVSELREQLSIRWHYWHTIRAARQDLWPAALLQLSGQQKFTLYMDIPAARLIVYEKDGGQLKEVDNFYASIGVAGFKKRREGDQKTPVGVYRITGFIPGRKLHERYGSGALPIDYPNELDQIYERTGDGIWLHGTEPGFINRAPRASDGCLSLANGDFLALHRIIGDTPSVPVVIDSAPEWIAPPELLRRREQLSRTITRWFKARLESDIPLLDRLYSRLPYSDELAHHSSRAQPSSGFTGLAGNLRLEDTQLLTYPGEEHLYVADLWLTHGPQTKLGIRQYWHRTTDNEWKIVKEFSIRPDG</sequence>
<comment type="pathway">
    <text evidence="1">Cell wall biogenesis; peptidoglycan biosynthesis.</text>
</comment>
<dbReference type="PANTHER" id="PTHR36699:SF1">
    <property type="entry name" value="L,D-TRANSPEPTIDASE YAFK-RELATED"/>
    <property type="match status" value="1"/>
</dbReference>
<evidence type="ECO:0000259" key="6">
    <source>
        <dbReference type="PROSITE" id="PS52029"/>
    </source>
</evidence>
<dbReference type="AlphaFoldDB" id="A0A382I9X3"/>
<keyword evidence="5" id="KW-0961">Cell wall biogenesis/degradation</keyword>
<accession>A0A382I9X3</accession>
<evidence type="ECO:0000256" key="4">
    <source>
        <dbReference type="ARBA" id="ARBA00022984"/>
    </source>
</evidence>
<protein>
    <recommendedName>
        <fullName evidence="6">L,D-TPase catalytic domain-containing protein</fullName>
    </recommendedName>
</protein>
<gene>
    <name evidence="7" type="ORF">METZ01_LOCUS249029</name>
</gene>
<dbReference type="Pfam" id="PF03734">
    <property type="entry name" value="YkuD"/>
    <property type="match status" value="1"/>
</dbReference>
<keyword evidence="3" id="KW-0133">Cell shape</keyword>
<dbReference type="EMBL" id="UINC01065972">
    <property type="protein sequence ID" value="SVB96175.1"/>
    <property type="molecule type" value="Genomic_DNA"/>
</dbReference>
<feature type="non-terminal residue" evidence="7">
    <location>
        <position position="1"/>
    </location>
</feature>
<dbReference type="GO" id="GO:0009252">
    <property type="term" value="P:peptidoglycan biosynthetic process"/>
    <property type="evidence" value="ECO:0007669"/>
    <property type="project" value="UniProtKB-UniPathway"/>
</dbReference>
<evidence type="ECO:0000256" key="5">
    <source>
        <dbReference type="ARBA" id="ARBA00023316"/>
    </source>
</evidence>
<evidence type="ECO:0000256" key="1">
    <source>
        <dbReference type="ARBA" id="ARBA00004752"/>
    </source>
</evidence>
<evidence type="ECO:0000313" key="7">
    <source>
        <dbReference type="EMBL" id="SVB96175.1"/>
    </source>
</evidence>
<dbReference type="PANTHER" id="PTHR36699">
    <property type="entry name" value="LD-TRANSPEPTIDASE"/>
    <property type="match status" value="1"/>
</dbReference>
<dbReference type="GO" id="GO:0008360">
    <property type="term" value="P:regulation of cell shape"/>
    <property type="evidence" value="ECO:0007669"/>
    <property type="project" value="UniProtKB-KW"/>
</dbReference>
<dbReference type="PROSITE" id="PS52029">
    <property type="entry name" value="LD_TPASE"/>
    <property type="match status" value="1"/>
</dbReference>
<evidence type="ECO:0000256" key="3">
    <source>
        <dbReference type="ARBA" id="ARBA00022960"/>
    </source>
</evidence>
<dbReference type="Gene3D" id="2.40.440.10">
    <property type="entry name" value="L,D-transpeptidase catalytic domain-like"/>
    <property type="match status" value="1"/>
</dbReference>
<keyword evidence="2" id="KW-0808">Transferase</keyword>
<keyword evidence="4" id="KW-0573">Peptidoglycan synthesis</keyword>
<dbReference type="InterPro" id="IPR038063">
    <property type="entry name" value="Transpep_catalytic_dom"/>
</dbReference>
<dbReference type="UniPathway" id="UPA00219"/>
<dbReference type="GO" id="GO:0016740">
    <property type="term" value="F:transferase activity"/>
    <property type="evidence" value="ECO:0007669"/>
    <property type="project" value="UniProtKB-KW"/>
</dbReference>
<feature type="domain" description="L,D-TPase catalytic" evidence="6">
    <location>
        <begin position="131"/>
        <end position="267"/>
    </location>
</feature>
<organism evidence="7">
    <name type="scientific">marine metagenome</name>
    <dbReference type="NCBI Taxonomy" id="408172"/>
    <lineage>
        <taxon>unclassified sequences</taxon>
        <taxon>metagenomes</taxon>
        <taxon>ecological metagenomes</taxon>
    </lineage>
</organism>
<reference evidence="7" key="1">
    <citation type="submission" date="2018-05" db="EMBL/GenBank/DDBJ databases">
        <authorList>
            <person name="Lanie J.A."/>
            <person name="Ng W.-L."/>
            <person name="Kazmierczak K.M."/>
            <person name="Andrzejewski T.M."/>
            <person name="Davidsen T.M."/>
            <person name="Wayne K.J."/>
            <person name="Tettelin H."/>
            <person name="Glass J.I."/>
            <person name="Rusch D."/>
            <person name="Podicherti R."/>
            <person name="Tsui H.-C.T."/>
            <person name="Winkler M.E."/>
        </authorList>
    </citation>
    <scope>NUCLEOTIDE SEQUENCE</scope>
</reference>
<evidence type="ECO:0000256" key="2">
    <source>
        <dbReference type="ARBA" id="ARBA00022679"/>
    </source>
</evidence>
<dbReference type="SUPFAM" id="SSF141523">
    <property type="entry name" value="L,D-transpeptidase catalytic domain-like"/>
    <property type="match status" value="1"/>
</dbReference>
<dbReference type="InterPro" id="IPR005490">
    <property type="entry name" value="LD_TPept_cat_dom"/>
</dbReference>
<dbReference type="GO" id="GO:0071555">
    <property type="term" value="P:cell wall organization"/>
    <property type="evidence" value="ECO:0007669"/>
    <property type="project" value="UniProtKB-KW"/>
</dbReference>
<proteinExistence type="predicted"/>
<name>A0A382I9X3_9ZZZZ</name>
<dbReference type="CDD" id="cd16913">
    <property type="entry name" value="YkuD_like"/>
    <property type="match status" value="1"/>
</dbReference>